<dbReference type="GO" id="GO:0071555">
    <property type="term" value="P:cell wall organization"/>
    <property type="evidence" value="ECO:0007669"/>
    <property type="project" value="UniProtKB-UniRule"/>
</dbReference>
<dbReference type="InterPro" id="IPR005490">
    <property type="entry name" value="LD_TPept_cat_dom"/>
</dbReference>
<dbReference type="PROSITE" id="PS52029">
    <property type="entry name" value="LD_TPASE"/>
    <property type="match status" value="1"/>
</dbReference>
<proteinExistence type="predicted"/>
<keyword evidence="4 6" id="KW-0573">Peptidoglycan synthesis</keyword>
<feature type="active site" description="Proton donor/acceptor" evidence="6">
    <location>
        <position position="277"/>
    </location>
</feature>
<reference evidence="11" key="1">
    <citation type="submission" date="2016-11" db="EMBL/GenBank/DDBJ databases">
        <authorList>
            <person name="Varghese N."/>
            <person name="Submissions S."/>
        </authorList>
    </citation>
    <scope>NUCLEOTIDE SEQUENCE [LARGE SCALE GENOMIC DNA]</scope>
    <source>
        <strain evidence="11">DSM 44671</strain>
    </source>
</reference>
<dbReference type="EMBL" id="FPJG01000002">
    <property type="protein sequence ID" value="SFW12679.1"/>
    <property type="molecule type" value="Genomic_DNA"/>
</dbReference>
<comment type="pathway">
    <text evidence="1 6">Cell wall biogenesis; peptidoglycan biosynthesis.</text>
</comment>
<evidence type="ECO:0000256" key="3">
    <source>
        <dbReference type="ARBA" id="ARBA00022960"/>
    </source>
</evidence>
<dbReference type="SUPFAM" id="SSF141523">
    <property type="entry name" value="L,D-transpeptidase catalytic domain-like"/>
    <property type="match status" value="1"/>
</dbReference>
<evidence type="ECO:0000313" key="10">
    <source>
        <dbReference type="EMBL" id="SFW12679.1"/>
    </source>
</evidence>
<keyword evidence="5 6" id="KW-0961">Cell wall biogenesis/degradation</keyword>
<evidence type="ECO:0000313" key="11">
    <source>
        <dbReference type="Proteomes" id="UP000182740"/>
    </source>
</evidence>
<dbReference type="GO" id="GO:0005576">
    <property type="term" value="C:extracellular region"/>
    <property type="evidence" value="ECO:0007669"/>
    <property type="project" value="TreeGrafter"/>
</dbReference>
<dbReference type="InterPro" id="IPR050979">
    <property type="entry name" value="LD-transpeptidase"/>
</dbReference>
<evidence type="ECO:0000256" key="5">
    <source>
        <dbReference type="ARBA" id="ARBA00023316"/>
    </source>
</evidence>
<dbReference type="RefSeq" id="WP_218177712.1">
    <property type="nucleotide sequence ID" value="NZ_FPJG01000002.1"/>
</dbReference>
<dbReference type="GO" id="GO:0008360">
    <property type="term" value="P:regulation of cell shape"/>
    <property type="evidence" value="ECO:0007669"/>
    <property type="project" value="UniProtKB-UniRule"/>
</dbReference>
<feature type="active site" description="Nucleophile" evidence="6">
    <location>
        <position position="293"/>
    </location>
</feature>
<keyword evidence="8" id="KW-1133">Transmembrane helix</keyword>
<evidence type="ECO:0000256" key="7">
    <source>
        <dbReference type="SAM" id="MobiDB-lite"/>
    </source>
</evidence>
<evidence type="ECO:0000256" key="1">
    <source>
        <dbReference type="ARBA" id="ARBA00004752"/>
    </source>
</evidence>
<keyword evidence="8" id="KW-0812">Transmembrane</keyword>
<feature type="domain" description="L,D-TPase catalytic" evidence="9">
    <location>
        <begin position="198"/>
        <end position="317"/>
    </location>
</feature>
<dbReference type="Proteomes" id="UP000182740">
    <property type="component" value="Unassembled WGS sequence"/>
</dbReference>
<accession>A0A1K1LP87</accession>
<evidence type="ECO:0000256" key="2">
    <source>
        <dbReference type="ARBA" id="ARBA00022679"/>
    </source>
</evidence>
<name>A0A1K1LP87_9PSEU</name>
<keyword evidence="2" id="KW-0808">Transferase</keyword>
<dbReference type="AlphaFoldDB" id="A0A1K1LP87"/>
<dbReference type="GO" id="GO:0016740">
    <property type="term" value="F:transferase activity"/>
    <property type="evidence" value="ECO:0007669"/>
    <property type="project" value="UniProtKB-KW"/>
</dbReference>
<keyword evidence="8" id="KW-0472">Membrane</keyword>
<organism evidence="10 11">
    <name type="scientific">Amycolatopsis australiensis</name>
    <dbReference type="NCBI Taxonomy" id="546364"/>
    <lineage>
        <taxon>Bacteria</taxon>
        <taxon>Bacillati</taxon>
        <taxon>Actinomycetota</taxon>
        <taxon>Actinomycetes</taxon>
        <taxon>Pseudonocardiales</taxon>
        <taxon>Pseudonocardiaceae</taxon>
        <taxon>Amycolatopsis</taxon>
    </lineage>
</organism>
<feature type="region of interest" description="Disordered" evidence="7">
    <location>
        <begin position="1"/>
        <end position="37"/>
    </location>
</feature>
<sequence>MADDTEHQDQPTAVDVTSPATPARGRHRRPAAESARNRRGTRWAIGILAALAVLGALTWAGCGTGGSDAVIQRGSFARMGIDVDDVAVIEPEPVTAQQLAGLPRADTFGAVPAAPADPAPRDVPSGRLAHPTAVIPVYAAPGGPAIAALPPTELVSDTWLPVVAEQPGWAEVLLPTRPNDRAGWLYLDDTVSTAHSSYRLEVDRARFTLDLYREGARVGHWTVGVGKPGSPTPVTRTFILASIKDVRPTFSPIVLPTGAHSDTYSTYGGGPGTVGLHTWPTADVYGRPSSDGCVRIPPDALQVISTQVPIGSPVLIR</sequence>
<keyword evidence="3 6" id="KW-0133">Cell shape</keyword>
<evidence type="ECO:0000256" key="4">
    <source>
        <dbReference type="ARBA" id="ARBA00022984"/>
    </source>
</evidence>
<dbReference type="STRING" id="546364.SAMN04489730_0102"/>
<evidence type="ECO:0000256" key="6">
    <source>
        <dbReference type="PROSITE-ProRule" id="PRU01373"/>
    </source>
</evidence>
<dbReference type="GO" id="GO:0071972">
    <property type="term" value="F:peptidoglycan L,D-transpeptidase activity"/>
    <property type="evidence" value="ECO:0007669"/>
    <property type="project" value="TreeGrafter"/>
</dbReference>
<dbReference type="GO" id="GO:0018104">
    <property type="term" value="P:peptidoglycan-protein cross-linking"/>
    <property type="evidence" value="ECO:0007669"/>
    <property type="project" value="TreeGrafter"/>
</dbReference>
<dbReference type="InterPro" id="IPR038063">
    <property type="entry name" value="Transpep_catalytic_dom"/>
</dbReference>
<evidence type="ECO:0000256" key="8">
    <source>
        <dbReference type="SAM" id="Phobius"/>
    </source>
</evidence>
<evidence type="ECO:0000259" key="9">
    <source>
        <dbReference type="PROSITE" id="PS52029"/>
    </source>
</evidence>
<dbReference type="Gene3D" id="2.40.440.10">
    <property type="entry name" value="L,D-transpeptidase catalytic domain-like"/>
    <property type="match status" value="1"/>
</dbReference>
<dbReference type="UniPathway" id="UPA00219"/>
<dbReference type="Pfam" id="PF03734">
    <property type="entry name" value="YkuD"/>
    <property type="match status" value="1"/>
</dbReference>
<protein>
    <submittedName>
        <fullName evidence="10">L,D-transpeptidase catalytic domain</fullName>
    </submittedName>
</protein>
<gene>
    <name evidence="10" type="ORF">SAMN04489730_0102</name>
</gene>
<feature type="transmembrane region" description="Helical" evidence="8">
    <location>
        <begin position="43"/>
        <end position="61"/>
    </location>
</feature>
<keyword evidence="11" id="KW-1185">Reference proteome</keyword>
<dbReference type="PANTHER" id="PTHR30582">
    <property type="entry name" value="L,D-TRANSPEPTIDASE"/>
    <property type="match status" value="1"/>
</dbReference>
<dbReference type="CDD" id="cd16913">
    <property type="entry name" value="YkuD_like"/>
    <property type="match status" value="1"/>
</dbReference>